<name>A0A7W8E8Y6_9BACT</name>
<dbReference type="AlphaFoldDB" id="A0A7W8E8Y6"/>
<evidence type="ECO:0000313" key="2">
    <source>
        <dbReference type="EMBL" id="MBB5061790.1"/>
    </source>
</evidence>
<dbReference type="InterPro" id="IPR049180">
    <property type="entry name" value="MdcG_C"/>
</dbReference>
<organism evidence="2 3">
    <name type="scientific">Granulicella mallensis</name>
    <dbReference type="NCBI Taxonomy" id="940614"/>
    <lineage>
        <taxon>Bacteria</taxon>
        <taxon>Pseudomonadati</taxon>
        <taxon>Acidobacteriota</taxon>
        <taxon>Terriglobia</taxon>
        <taxon>Terriglobales</taxon>
        <taxon>Acidobacteriaceae</taxon>
        <taxon>Granulicella</taxon>
    </lineage>
</organism>
<evidence type="ECO:0000313" key="3">
    <source>
        <dbReference type="Proteomes" id="UP000584867"/>
    </source>
</evidence>
<dbReference type="EMBL" id="JACHIO010000001">
    <property type="protein sequence ID" value="MBB5061790.1"/>
    <property type="molecule type" value="Genomic_DNA"/>
</dbReference>
<reference evidence="2 3" key="1">
    <citation type="submission" date="2020-08" db="EMBL/GenBank/DDBJ databases">
        <title>Genomic Encyclopedia of Type Strains, Phase IV (KMG-V): Genome sequencing to study the core and pangenomes of soil and plant-associated prokaryotes.</title>
        <authorList>
            <person name="Whitman W."/>
        </authorList>
    </citation>
    <scope>NUCLEOTIDE SEQUENCE [LARGE SCALE GENOMIC DNA]</scope>
    <source>
        <strain evidence="2 3">X5P3</strain>
    </source>
</reference>
<gene>
    <name evidence="2" type="ORF">HDF15_000115</name>
</gene>
<accession>A0A7W8E8Y6</accession>
<comment type="caution">
    <text evidence="2">The sequence shown here is derived from an EMBL/GenBank/DDBJ whole genome shotgun (WGS) entry which is preliminary data.</text>
</comment>
<proteinExistence type="predicted"/>
<feature type="domain" description="Phosphoribosyl-dephospho-CoA transferase MdcG C-terminal" evidence="1">
    <location>
        <begin position="22"/>
        <end position="137"/>
    </location>
</feature>
<dbReference type="Pfam" id="PF10620">
    <property type="entry name" value="MdcG"/>
    <property type="match status" value="1"/>
</dbReference>
<sequence>MDMADVALIKRPAQLRVSLAHDSRKSVPALKTLALVERELTDLDLSWGPVGSVGFELATGDRVISEASDLDLALFAPQRIDHAIARDLWGTLSSLPAKVDVRIETPYCGFSLEEYALRRSAKILIRTPDGQQLVEDPWDI</sequence>
<dbReference type="Proteomes" id="UP000584867">
    <property type="component" value="Unassembled WGS sequence"/>
</dbReference>
<protein>
    <recommendedName>
        <fullName evidence="1">Phosphoribosyl-dephospho-CoA transferase MdcG C-terminal domain-containing protein</fullName>
    </recommendedName>
</protein>
<evidence type="ECO:0000259" key="1">
    <source>
        <dbReference type="Pfam" id="PF10620"/>
    </source>
</evidence>